<dbReference type="Gene3D" id="3.40.800.10">
    <property type="entry name" value="Ureohydrolase domain"/>
    <property type="match status" value="1"/>
</dbReference>
<dbReference type="PROSITE" id="PS01053">
    <property type="entry name" value="ARGINASE_1"/>
    <property type="match status" value="1"/>
</dbReference>
<dbReference type="Pfam" id="PF00491">
    <property type="entry name" value="Arginase"/>
    <property type="match status" value="1"/>
</dbReference>
<dbReference type="InterPro" id="IPR006035">
    <property type="entry name" value="Ureohydrolase"/>
</dbReference>
<evidence type="ECO:0000313" key="5">
    <source>
        <dbReference type="EMBL" id="MST35166.1"/>
    </source>
</evidence>
<dbReference type="NCBIfam" id="TIGR01230">
    <property type="entry name" value="agmatinase"/>
    <property type="match status" value="1"/>
</dbReference>
<evidence type="ECO:0000256" key="2">
    <source>
        <dbReference type="ARBA" id="ARBA00022723"/>
    </source>
</evidence>
<reference evidence="5 6" key="1">
    <citation type="submission" date="2019-11" db="EMBL/GenBank/DDBJ databases">
        <title>Acidiferrimicrobium australis gen. nov., sp. nov., an acidophilic and obligately heterotrophic, member of the Actinobacteria that catalyses dissimilatory oxido- reduction of iron isolated from metal-rich acidic water in Chile.</title>
        <authorList>
            <person name="Gonzalez D."/>
            <person name="Huber K."/>
            <person name="Hedrich S."/>
            <person name="Rojas-Villalobos C."/>
            <person name="Quatrini R."/>
            <person name="Dinamarca M.A."/>
            <person name="Schwarz A."/>
            <person name="Canales C."/>
            <person name="Nancucheo I."/>
        </authorList>
    </citation>
    <scope>NUCLEOTIDE SEQUENCE [LARGE SCALE GENOMIC DNA]</scope>
    <source>
        <strain evidence="5 6">USS-CCA1</strain>
    </source>
</reference>
<comment type="similarity">
    <text evidence="1">Belongs to the arginase family. Agmatinase subfamily.</text>
</comment>
<evidence type="ECO:0000256" key="4">
    <source>
        <dbReference type="RuleBase" id="RU003684"/>
    </source>
</evidence>
<dbReference type="PROSITE" id="PS51409">
    <property type="entry name" value="ARGINASE_2"/>
    <property type="match status" value="1"/>
</dbReference>
<comment type="caution">
    <text evidence="5">The sequence shown here is derived from an EMBL/GenBank/DDBJ whole genome shotgun (WGS) entry which is preliminary data.</text>
</comment>
<keyword evidence="2" id="KW-0479">Metal-binding</keyword>
<dbReference type="Proteomes" id="UP000437736">
    <property type="component" value="Unassembled WGS sequence"/>
</dbReference>
<gene>
    <name evidence="5" type="primary">speB</name>
    <name evidence="5" type="ORF">GHK86_20840</name>
</gene>
<name>A0ABW9R023_9ACTN</name>
<dbReference type="InterPro" id="IPR020855">
    <property type="entry name" value="Ureohydrolase_Mn_BS"/>
</dbReference>
<dbReference type="PIRSF" id="PIRSF036979">
    <property type="entry name" value="Arginase"/>
    <property type="match status" value="1"/>
</dbReference>
<dbReference type="PRINTS" id="PR00116">
    <property type="entry name" value="ARGINASE"/>
</dbReference>
<dbReference type="InterPro" id="IPR023696">
    <property type="entry name" value="Ureohydrolase_dom_sf"/>
</dbReference>
<dbReference type="CDD" id="cd11592">
    <property type="entry name" value="Agmatinase_PAH"/>
    <property type="match status" value="1"/>
</dbReference>
<sequence length="337" mass="34921">MTPEPPAPEPIGPPDGRRVPRFAAPDTFARLPTLDAVGAAAVAVVGVPFDAGVSYRPGARFGPQAVRAGSKLLRPYHPALGVEPWRVQQVADAGDLAVNPFDIAGAIEAVAAGAADLLGRAGHLVAIGGDHTIALPLLRATAARHGPVALVHFDAHLDTWDTYFDAPYTHGTPFRRAVEEGVLALEASAHVGIRGPLYAPRDLIEDHDLGFATVTTLEVAERGVADALARIKARVGGRPVYVSVDIDVLDPAHAPGTGTPEPGGLTSRELLALLRGLDGVHLVGADVVEVSPAYDHAELTALAAANVVYDLLGLFALQAGRQPAGRRSAGGAPATRR</sequence>
<dbReference type="EMBL" id="WJHE01001483">
    <property type="protein sequence ID" value="MST35166.1"/>
    <property type="molecule type" value="Genomic_DNA"/>
</dbReference>
<evidence type="ECO:0000256" key="3">
    <source>
        <dbReference type="ARBA" id="ARBA00022801"/>
    </source>
</evidence>
<dbReference type="PANTHER" id="PTHR11358">
    <property type="entry name" value="ARGINASE/AGMATINASE"/>
    <property type="match status" value="1"/>
</dbReference>
<dbReference type="SUPFAM" id="SSF52768">
    <property type="entry name" value="Arginase/deacetylase"/>
    <property type="match status" value="1"/>
</dbReference>
<dbReference type="InterPro" id="IPR005925">
    <property type="entry name" value="Agmatinase-rel"/>
</dbReference>
<keyword evidence="6" id="KW-1185">Reference proteome</keyword>
<dbReference type="PANTHER" id="PTHR11358:SF26">
    <property type="entry name" value="GUANIDINO ACID HYDROLASE, MITOCHONDRIAL"/>
    <property type="match status" value="1"/>
</dbReference>
<dbReference type="NCBIfam" id="NF002564">
    <property type="entry name" value="PRK02190.1"/>
    <property type="match status" value="1"/>
</dbReference>
<dbReference type="GO" id="GO:0008783">
    <property type="term" value="F:agmatinase activity"/>
    <property type="evidence" value="ECO:0007669"/>
    <property type="project" value="UniProtKB-EC"/>
</dbReference>
<keyword evidence="3 4" id="KW-0378">Hydrolase</keyword>
<evidence type="ECO:0000313" key="6">
    <source>
        <dbReference type="Proteomes" id="UP000437736"/>
    </source>
</evidence>
<dbReference type="EC" id="3.5.3.11" evidence="5"/>
<organism evidence="5 6">
    <name type="scientific">Acidiferrimicrobium australe</name>
    <dbReference type="NCBI Taxonomy" id="2664430"/>
    <lineage>
        <taxon>Bacteria</taxon>
        <taxon>Bacillati</taxon>
        <taxon>Actinomycetota</taxon>
        <taxon>Acidimicrobiia</taxon>
        <taxon>Acidimicrobiales</taxon>
        <taxon>Acidimicrobiaceae</taxon>
        <taxon>Acidiferrimicrobium</taxon>
    </lineage>
</organism>
<proteinExistence type="inferred from homology"/>
<evidence type="ECO:0000256" key="1">
    <source>
        <dbReference type="ARBA" id="ARBA00009227"/>
    </source>
</evidence>
<protein>
    <submittedName>
        <fullName evidence="5">Agmatinase</fullName>
        <ecNumber evidence="5">3.5.3.11</ecNumber>
    </submittedName>
</protein>
<accession>A0ABW9R023</accession>